<protein>
    <submittedName>
        <fullName evidence="1">Uncharacterized protein</fullName>
    </submittedName>
</protein>
<sequence>MKTPFHVVPTVTMLVLNSSIPQNSSTTIGADKGQLEVENASDTDDEQVDYWIKDIMRRKRKQLNWGAVEGGTVAVNVMGRGRR</sequence>
<accession>A0A2N9IL68</accession>
<name>A0A2N9IL68_FAGSY</name>
<organism evidence="1">
    <name type="scientific">Fagus sylvatica</name>
    <name type="common">Beechnut</name>
    <dbReference type="NCBI Taxonomy" id="28930"/>
    <lineage>
        <taxon>Eukaryota</taxon>
        <taxon>Viridiplantae</taxon>
        <taxon>Streptophyta</taxon>
        <taxon>Embryophyta</taxon>
        <taxon>Tracheophyta</taxon>
        <taxon>Spermatophyta</taxon>
        <taxon>Magnoliopsida</taxon>
        <taxon>eudicotyledons</taxon>
        <taxon>Gunneridae</taxon>
        <taxon>Pentapetalae</taxon>
        <taxon>rosids</taxon>
        <taxon>fabids</taxon>
        <taxon>Fagales</taxon>
        <taxon>Fagaceae</taxon>
        <taxon>Fagus</taxon>
    </lineage>
</organism>
<gene>
    <name evidence="1" type="ORF">FSB_LOCUS52752</name>
</gene>
<evidence type="ECO:0000313" key="1">
    <source>
        <dbReference type="EMBL" id="SPD24870.1"/>
    </source>
</evidence>
<dbReference type="AlphaFoldDB" id="A0A2N9IL68"/>
<reference evidence="1" key="1">
    <citation type="submission" date="2018-02" db="EMBL/GenBank/DDBJ databases">
        <authorList>
            <person name="Cohen D.B."/>
            <person name="Kent A.D."/>
        </authorList>
    </citation>
    <scope>NUCLEOTIDE SEQUENCE</scope>
</reference>
<proteinExistence type="predicted"/>
<dbReference type="EMBL" id="OIVN01006024">
    <property type="protein sequence ID" value="SPD24870.1"/>
    <property type="molecule type" value="Genomic_DNA"/>
</dbReference>